<reference evidence="1" key="2">
    <citation type="submission" date="2018-08" db="UniProtKB">
        <authorList>
            <consortium name="EnsemblPlants"/>
        </authorList>
    </citation>
    <scope>IDENTIFICATION</scope>
    <source>
        <strain evidence="1">Yugu1</strain>
    </source>
</reference>
<dbReference type="AlphaFoldDB" id="K3YFG3"/>
<organism evidence="1 2">
    <name type="scientific">Setaria italica</name>
    <name type="common">Foxtail millet</name>
    <name type="synonym">Panicum italicum</name>
    <dbReference type="NCBI Taxonomy" id="4555"/>
    <lineage>
        <taxon>Eukaryota</taxon>
        <taxon>Viridiplantae</taxon>
        <taxon>Streptophyta</taxon>
        <taxon>Embryophyta</taxon>
        <taxon>Tracheophyta</taxon>
        <taxon>Spermatophyta</taxon>
        <taxon>Magnoliopsida</taxon>
        <taxon>Liliopsida</taxon>
        <taxon>Poales</taxon>
        <taxon>Poaceae</taxon>
        <taxon>PACMAD clade</taxon>
        <taxon>Panicoideae</taxon>
        <taxon>Panicodae</taxon>
        <taxon>Paniceae</taxon>
        <taxon>Cenchrinae</taxon>
        <taxon>Setaria</taxon>
    </lineage>
</organism>
<keyword evidence="2" id="KW-1185">Reference proteome</keyword>
<dbReference type="InParanoid" id="K3YFG3"/>
<reference evidence="2" key="1">
    <citation type="journal article" date="2012" name="Nat. Biotechnol.">
        <title>Reference genome sequence of the model plant Setaria.</title>
        <authorList>
            <person name="Bennetzen J.L."/>
            <person name="Schmutz J."/>
            <person name="Wang H."/>
            <person name="Percifield R."/>
            <person name="Hawkins J."/>
            <person name="Pontaroli A.C."/>
            <person name="Estep M."/>
            <person name="Feng L."/>
            <person name="Vaughn J.N."/>
            <person name="Grimwood J."/>
            <person name="Jenkins J."/>
            <person name="Barry K."/>
            <person name="Lindquist E."/>
            <person name="Hellsten U."/>
            <person name="Deshpande S."/>
            <person name="Wang X."/>
            <person name="Wu X."/>
            <person name="Mitros T."/>
            <person name="Triplett J."/>
            <person name="Yang X."/>
            <person name="Ye C.Y."/>
            <person name="Mauro-Herrera M."/>
            <person name="Wang L."/>
            <person name="Li P."/>
            <person name="Sharma M."/>
            <person name="Sharma R."/>
            <person name="Ronald P.C."/>
            <person name="Panaud O."/>
            <person name="Kellogg E.A."/>
            <person name="Brutnell T.P."/>
            <person name="Doust A.N."/>
            <person name="Tuskan G.A."/>
            <person name="Rokhsar D."/>
            <person name="Devos K.M."/>
        </authorList>
    </citation>
    <scope>NUCLEOTIDE SEQUENCE [LARGE SCALE GENOMIC DNA]</scope>
    <source>
        <strain evidence="2">cv. Yugu1</strain>
    </source>
</reference>
<protein>
    <submittedName>
        <fullName evidence="1">Uncharacterized protein</fullName>
    </submittedName>
</protein>
<dbReference type="HOGENOM" id="CLU_3320964_0_0_1"/>
<evidence type="ECO:0000313" key="1">
    <source>
        <dbReference type="EnsemblPlants" id="KQK96782"/>
    </source>
</evidence>
<dbReference type="Proteomes" id="UP000004995">
    <property type="component" value="Unassembled WGS sequence"/>
</dbReference>
<proteinExistence type="predicted"/>
<dbReference type="EnsemblPlants" id="KQK96782">
    <property type="protein sequence ID" value="KQK96782"/>
    <property type="gene ID" value="SETIT_012981mg"/>
</dbReference>
<accession>K3YFG3</accession>
<name>K3YFG3_SETIT</name>
<evidence type="ECO:0000313" key="2">
    <source>
        <dbReference type="Proteomes" id="UP000004995"/>
    </source>
</evidence>
<dbReference type="EMBL" id="AGNK02004259">
    <property type="status" value="NOT_ANNOTATED_CDS"/>
    <property type="molecule type" value="Genomic_DNA"/>
</dbReference>
<sequence length="39" mass="4136">MSIISPKPITLAAITTPATGRLLVPLGKSPAARRMYRVS</sequence>
<dbReference type="Gramene" id="KQK96782">
    <property type="protein sequence ID" value="KQK96782"/>
    <property type="gene ID" value="SETIT_012981mg"/>
</dbReference>